<evidence type="ECO:0000313" key="2">
    <source>
        <dbReference type="Proteomes" id="UP000192674"/>
    </source>
</evidence>
<dbReference type="RefSeq" id="WP_084431067.1">
    <property type="nucleotide sequence ID" value="NZ_FWXV01000007.1"/>
</dbReference>
<evidence type="ECO:0008006" key="3">
    <source>
        <dbReference type="Google" id="ProtNLM"/>
    </source>
</evidence>
<dbReference type="EMBL" id="FWXV01000007">
    <property type="protein sequence ID" value="SMD21938.1"/>
    <property type="molecule type" value="Genomic_DNA"/>
</dbReference>
<sequence>MGAPQLGSRYEWADLPHELITAVVERTGPIRHAVCSPDGYSSQLAATLDTVSGRVFVKGMRLDHPERWTQDVEAAIGPHLAPLAPTVRWRIVAGGWDLIGFDHITGHSANYQPSSTDLPLVVEGITAIGRMRCPAGVKLKTARARWGRFLDDPSDAAEFAGDALVHSDLNPSNFLITNANGVHMVDWPWATRGAAWLDAACWVVWLVYSGHPPHVAEQWASKVPSWAQASPDAIDLFAVAQTRYWQAKMDAHTNRMTMALRRAASRWALHRGMWA</sequence>
<dbReference type="OrthoDB" id="2570531at2"/>
<name>A0A1Y5XYR6_KIBAR</name>
<dbReference type="AlphaFoldDB" id="A0A1Y5XYR6"/>
<gene>
    <name evidence="1" type="ORF">SAMN05661093_07214</name>
</gene>
<dbReference type="Proteomes" id="UP000192674">
    <property type="component" value="Unassembled WGS sequence"/>
</dbReference>
<evidence type="ECO:0000313" key="1">
    <source>
        <dbReference type="EMBL" id="SMD21938.1"/>
    </source>
</evidence>
<reference evidence="1 2" key="1">
    <citation type="submission" date="2017-04" db="EMBL/GenBank/DDBJ databases">
        <authorList>
            <person name="Afonso C.L."/>
            <person name="Miller P.J."/>
            <person name="Scott M.A."/>
            <person name="Spackman E."/>
            <person name="Goraichik I."/>
            <person name="Dimitrov K.M."/>
            <person name="Suarez D.L."/>
            <person name="Swayne D.E."/>
        </authorList>
    </citation>
    <scope>NUCLEOTIDE SEQUENCE [LARGE SCALE GENOMIC DNA]</scope>
    <source>
        <strain evidence="1 2">DSM 43828</strain>
    </source>
</reference>
<keyword evidence="2" id="KW-1185">Reference proteome</keyword>
<protein>
    <recommendedName>
        <fullName evidence="3">Aminoglycoside phosphotransferase</fullName>
    </recommendedName>
</protein>
<dbReference type="Gene3D" id="3.90.1200.10">
    <property type="match status" value="1"/>
</dbReference>
<dbReference type="SUPFAM" id="SSF56112">
    <property type="entry name" value="Protein kinase-like (PK-like)"/>
    <property type="match status" value="1"/>
</dbReference>
<dbReference type="InterPro" id="IPR011009">
    <property type="entry name" value="Kinase-like_dom_sf"/>
</dbReference>
<organism evidence="1 2">
    <name type="scientific">Kibdelosporangium aridum</name>
    <dbReference type="NCBI Taxonomy" id="2030"/>
    <lineage>
        <taxon>Bacteria</taxon>
        <taxon>Bacillati</taxon>
        <taxon>Actinomycetota</taxon>
        <taxon>Actinomycetes</taxon>
        <taxon>Pseudonocardiales</taxon>
        <taxon>Pseudonocardiaceae</taxon>
        <taxon>Kibdelosporangium</taxon>
    </lineage>
</organism>
<accession>A0A1Y5XYR6</accession>
<proteinExistence type="predicted"/>